<proteinExistence type="predicted"/>
<comment type="caution">
    <text evidence="2">The sequence shown here is derived from an EMBL/GenBank/DDBJ whole genome shotgun (WGS) entry which is preliminary data.</text>
</comment>
<evidence type="ECO:0000313" key="3">
    <source>
        <dbReference type="Proteomes" id="UP001320159"/>
    </source>
</evidence>
<accession>A0AAP2RCK5</accession>
<keyword evidence="1" id="KW-0812">Transmembrane</keyword>
<keyword evidence="1" id="KW-1133">Transmembrane helix</keyword>
<evidence type="ECO:0000256" key="1">
    <source>
        <dbReference type="SAM" id="Phobius"/>
    </source>
</evidence>
<feature type="transmembrane region" description="Helical" evidence="1">
    <location>
        <begin position="77"/>
        <end position="96"/>
    </location>
</feature>
<keyword evidence="3" id="KW-1185">Reference proteome</keyword>
<dbReference type="AlphaFoldDB" id="A0AAP2RCK5"/>
<dbReference type="EMBL" id="PGCK01000004">
    <property type="protein sequence ID" value="MCD1294622.1"/>
    <property type="molecule type" value="Genomic_DNA"/>
</dbReference>
<reference evidence="2 3" key="1">
    <citation type="submission" date="2017-11" db="EMBL/GenBank/DDBJ databases">
        <title>Isolation and Characterization of Family Methanocellaceae Species from Potential Methane Hydrate Area Offshore Southwestern Taiwan.</title>
        <authorList>
            <person name="Zhang W.-L."/>
            <person name="Chen W.-C."/>
            <person name="Lai M.-C."/>
            <person name="Chen S.-C."/>
        </authorList>
    </citation>
    <scope>NUCLEOTIDE SEQUENCE [LARGE SCALE GENOMIC DNA]</scope>
    <source>
        <strain evidence="2 3">CWC-04</strain>
    </source>
</reference>
<dbReference type="RefSeq" id="WP_230741456.1">
    <property type="nucleotide sequence ID" value="NZ_PGCK01000004.1"/>
</dbReference>
<sequence length="113" mass="12958">MIEITSAIIMQAILMFVLAWILLFALYYFTTPSYLEYGDKNSRYIYCAIYSLVLALVLAVGFAILPEISLEYGLVQALIVGLVMVFIFTFIQAYIIRELAKRGMISIRRKARK</sequence>
<keyword evidence="1" id="KW-0472">Membrane</keyword>
<dbReference type="Proteomes" id="UP001320159">
    <property type="component" value="Unassembled WGS sequence"/>
</dbReference>
<organism evidence="2 3">
    <name type="scientific">Methanooceanicella nereidis</name>
    <dbReference type="NCBI Taxonomy" id="2052831"/>
    <lineage>
        <taxon>Archaea</taxon>
        <taxon>Methanobacteriati</taxon>
        <taxon>Methanobacteriota</taxon>
        <taxon>Stenosarchaea group</taxon>
        <taxon>Methanomicrobia</taxon>
        <taxon>Methanocellales</taxon>
        <taxon>Methanocellaceae</taxon>
        <taxon>Methanooceanicella</taxon>
    </lineage>
</organism>
<evidence type="ECO:0000313" key="2">
    <source>
        <dbReference type="EMBL" id="MCD1294622.1"/>
    </source>
</evidence>
<protein>
    <submittedName>
        <fullName evidence="2">Uncharacterized protein</fullName>
    </submittedName>
</protein>
<gene>
    <name evidence="2" type="ORF">CUJ83_06365</name>
</gene>
<name>A0AAP2RCK5_9EURY</name>
<feature type="transmembrane region" description="Helical" evidence="1">
    <location>
        <begin position="6"/>
        <end position="29"/>
    </location>
</feature>
<feature type="transmembrane region" description="Helical" evidence="1">
    <location>
        <begin position="44"/>
        <end position="65"/>
    </location>
</feature>